<keyword evidence="2" id="KW-0812">Transmembrane</keyword>
<organism evidence="3 4">
    <name type="scientific">Laodelphax striatellus</name>
    <name type="common">Small brown planthopper</name>
    <name type="synonym">Delphax striatella</name>
    <dbReference type="NCBI Taxonomy" id="195883"/>
    <lineage>
        <taxon>Eukaryota</taxon>
        <taxon>Metazoa</taxon>
        <taxon>Ecdysozoa</taxon>
        <taxon>Arthropoda</taxon>
        <taxon>Hexapoda</taxon>
        <taxon>Insecta</taxon>
        <taxon>Pterygota</taxon>
        <taxon>Neoptera</taxon>
        <taxon>Paraneoptera</taxon>
        <taxon>Hemiptera</taxon>
        <taxon>Auchenorrhyncha</taxon>
        <taxon>Fulgoroidea</taxon>
        <taxon>Delphacidae</taxon>
        <taxon>Criomorphinae</taxon>
        <taxon>Laodelphax</taxon>
    </lineage>
</organism>
<dbReference type="OrthoDB" id="8173371at2759"/>
<evidence type="ECO:0000256" key="2">
    <source>
        <dbReference type="SAM" id="Phobius"/>
    </source>
</evidence>
<reference evidence="3 4" key="1">
    <citation type="journal article" date="2017" name="Gigascience">
        <title>Genome sequence of the small brown planthopper, Laodelphax striatellus.</title>
        <authorList>
            <person name="Zhu J."/>
            <person name="Jiang F."/>
            <person name="Wang X."/>
            <person name="Yang P."/>
            <person name="Bao Y."/>
            <person name="Zhao W."/>
            <person name="Wang W."/>
            <person name="Lu H."/>
            <person name="Wang Q."/>
            <person name="Cui N."/>
            <person name="Li J."/>
            <person name="Chen X."/>
            <person name="Luo L."/>
            <person name="Yu J."/>
            <person name="Kang L."/>
            <person name="Cui F."/>
        </authorList>
    </citation>
    <scope>NUCLEOTIDE SEQUENCE [LARGE SCALE GENOMIC DNA]</scope>
    <source>
        <strain evidence="3">Lst14</strain>
    </source>
</reference>
<feature type="compositionally biased region" description="Low complexity" evidence="1">
    <location>
        <begin position="346"/>
        <end position="359"/>
    </location>
</feature>
<accession>A0A482XI42</accession>
<sequence length="378" mass="43066">MDVIEISHSYKFEKREKYLSLKWKISHVMLYLTCSLIGFAGNAVVRILESSLDHECLFYSNISAVEDKNEGKWYVSPSVTVWSKHHCYRIMFIFTISFVYGMIWTVYFFTCAVSQYKYKVKRLESFHGYGPPQRLVIPALIFNVVITLATGPIAVDAWYGLVVFCQNLMKITNSSTCMEAARLIYPTRDGNNLENAKVMADLIRSQLYKERVRIWRRFLQEKGLAGKVLQSIKEIEYTFPCLKEKEDNEEEIDNNYGLDTNEAAFNLALTESSSTTAHTNPSDIDINPLHLFSTERLHLTKRRKVDGDSEIGDWVALELEGFVNQIAPVTNQDDTFEPQAHSQTPVDTVRSVDSSGSSSLKKRKDPGAGSSKNFRGTL</sequence>
<evidence type="ECO:0000313" key="4">
    <source>
        <dbReference type="Proteomes" id="UP000291343"/>
    </source>
</evidence>
<feature type="transmembrane region" description="Helical" evidence="2">
    <location>
        <begin position="135"/>
        <end position="161"/>
    </location>
</feature>
<feature type="transmembrane region" description="Helical" evidence="2">
    <location>
        <begin position="90"/>
        <end position="114"/>
    </location>
</feature>
<feature type="transmembrane region" description="Helical" evidence="2">
    <location>
        <begin position="28"/>
        <end position="48"/>
    </location>
</feature>
<keyword evidence="4" id="KW-1185">Reference proteome</keyword>
<dbReference type="EMBL" id="QKKF02010000">
    <property type="protein sequence ID" value="RZF45008.1"/>
    <property type="molecule type" value="Genomic_DNA"/>
</dbReference>
<comment type="caution">
    <text evidence="3">The sequence shown here is derived from an EMBL/GenBank/DDBJ whole genome shotgun (WGS) entry which is preliminary data.</text>
</comment>
<keyword evidence="2" id="KW-1133">Transmembrane helix</keyword>
<evidence type="ECO:0000313" key="3">
    <source>
        <dbReference type="EMBL" id="RZF45008.1"/>
    </source>
</evidence>
<proteinExistence type="predicted"/>
<gene>
    <name evidence="3" type="ORF">LSTR_LSTR001969</name>
</gene>
<name>A0A482XI42_LAOST</name>
<feature type="region of interest" description="Disordered" evidence="1">
    <location>
        <begin position="335"/>
        <end position="378"/>
    </location>
</feature>
<keyword evidence="2" id="KW-0472">Membrane</keyword>
<evidence type="ECO:0000256" key="1">
    <source>
        <dbReference type="SAM" id="MobiDB-lite"/>
    </source>
</evidence>
<dbReference type="Proteomes" id="UP000291343">
    <property type="component" value="Unassembled WGS sequence"/>
</dbReference>
<dbReference type="AlphaFoldDB" id="A0A482XI42"/>
<protein>
    <submittedName>
        <fullName evidence="3">Uncharacterized protein</fullName>
    </submittedName>
</protein>
<dbReference type="InParanoid" id="A0A482XI42"/>